<accession>A0AAW1Y1E4</accession>
<dbReference type="PANTHER" id="PTHR11926">
    <property type="entry name" value="GLUCOSYL/GLUCURONOSYL TRANSFERASES"/>
    <property type="match status" value="1"/>
</dbReference>
<evidence type="ECO:0000256" key="1">
    <source>
        <dbReference type="ARBA" id="ARBA00009995"/>
    </source>
</evidence>
<gene>
    <name evidence="3" type="ORF">M0R45_007674</name>
</gene>
<evidence type="ECO:0000256" key="2">
    <source>
        <dbReference type="ARBA" id="ARBA00022676"/>
    </source>
</evidence>
<dbReference type="GO" id="GO:0080044">
    <property type="term" value="F:quercetin 7-O-glucosyltransferase activity"/>
    <property type="evidence" value="ECO:0007669"/>
    <property type="project" value="TreeGrafter"/>
</dbReference>
<comment type="similarity">
    <text evidence="1">Belongs to the UDP-glycosyltransferase family.</text>
</comment>
<comment type="caution">
    <text evidence="3">The sequence shown here is derived from an EMBL/GenBank/DDBJ whole genome shotgun (WGS) entry which is preliminary data.</text>
</comment>
<dbReference type="AlphaFoldDB" id="A0AAW1Y1E4"/>
<protein>
    <submittedName>
        <fullName evidence="3">Uncharacterized protein</fullName>
    </submittedName>
</protein>
<name>A0AAW1Y1E4_RUBAR</name>
<dbReference type="EMBL" id="JBEDUW010000002">
    <property type="protein sequence ID" value="KAK9941984.1"/>
    <property type="molecule type" value="Genomic_DNA"/>
</dbReference>
<proteinExistence type="inferred from homology"/>
<dbReference type="GO" id="GO:0080043">
    <property type="term" value="F:quercetin 3-O-glucosyltransferase activity"/>
    <property type="evidence" value="ECO:0007669"/>
    <property type="project" value="TreeGrafter"/>
</dbReference>
<evidence type="ECO:0000313" key="4">
    <source>
        <dbReference type="Proteomes" id="UP001457282"/>
    </source>
</evidence>
<organism evidence="3 4">
    <name type="scientific">Rubus argutus</name>
    <name type="common">Southern blackberry</name>
    <dbReference type="NCBI Taxonomy" id="59490"/>
    <lineage>
        <taxon>Eukaryota</taxon>
        <taxon>Viridiplantae</taxon>
        <taxon>Streptophyta</taxon>
        <taxon>Embryophyta</taxon>
        <taxon>Tracheophyta</taxon>
        <taxon>Spermatophyta</taxon>
        <taxon>Magnoliopsida</taxon>
        <taxon>eudicotyledons</taxon>
        <taxon>Gunneridae</taxon>
        <taxon>Pentapetalae</taxon>
        <taxon>rosids</taxon>
        <taxon>fabids</taxon>
        <taxon>Rosales</taxon>
        <taxon>Rosaceae</taxon>
        <taxon>Rosoideae</taxon>
        <taxon>Rosoideae incertae sedis</taxon>
        <taxon>Rubus</taxon>
    </lineage>
</organism>
<evidence type="ECO:0000313" key="3">
    <source>
        <dbReference type="EMBL" id="KAK9941984.1"/>
    </source>
</evidence>
<reference evidence="3 4" key="1">
    <citation type="journal article" date="2023" name="G3 (Bethesda)">
        <title>A chromosome-length genome assembly and annotation of blackberry (Rubus argutus, cv. 'Hillquist').</title>
        <authorList>
            <person name="Bruna T."/>
            <person name="Aryal R."/>
            <person name="Dudchenko O."/>
            <person name="Sargent D.J."/>
            <person name="Mead D."/>
            <person name="Buti M."/>
            <person name="Cavallini A."/>
            <person name="Hytonen T."/>
            <person name="Andres J."/>
            <person name="Pham M."/>
            <person name="Weisz D."/>
            <person name="Mascagni F."/>
            <person name="Usai G."/>
            <person name="Natali L."/>
            <person name="Bassil N."/>
            <person name="Fernandez G.E."/>
            <person name="Lomsadze A."/>
            <person name="Armour M."/>
            <person name="Olukolu B."/>
            <person name="Poorten T."/>
            <person name="Britton C."/>
            <person name="Davik J."/>
            <person name="Ashrafi H."/>
            <person name="Aiden E.L."/>
            <person name="Borodovsky M."/>
            <person name="Worthington M."/>
        </authorList>
    </citation>
    <scope>NUCLEOTIDE SEQUENCE [LARGE SCALE GENOMIC DNA]</scope>
    <source>
        <strain evidence="3">PI 553951</strain>
    </source>
</reference>
<dbReference type="Gene3D" id="3.40.50.2000">
    <property type="entry name" value="Glycogen Phosphorylase B"/>
    <property type="match status" value="2"/>
</dbReference>
<sequence length="151" mass="16744">MGPVLCSRLITITNAETVAFPTEAEPGLDVQLPRMPLLKHDEIPSFLHPSDPFTVLGRAILGQFKKLSKSSYVLMDTIQELELETIEEMSKVCIVKPVGPLFKIPETTNTTIRGDLMKADDCLDWLSSKPPASVVYISFGSIVYFKARTSE</sequence>
<dbReference type="Proteomes" id="UP001457282">
    <property type="component" value="Unassembled WGS sequence"/>
</dbReference>
<keyword evidence="2" id="KW-0328">Glycosyltransferase</keyword>
<keyword evidence="4" id="KW-1185">Reference proteome</keyword>
<dbReference type="SUPFAM" id="SSF53756">
    <property type="entry name" value="UDP-Glycosyltransferase/glycogen phosphorylase"/>
    <property type="match status" value="1"/>
</dbReference>
<dbReference type="PANTHER" id="PTHR11926:SF986">
    <property type="entry name" value="UDP-GLYCOSYLTRANSFERASE 84A1"/>
    <property type="match status" value="1"/>
</dbReference>
<keyword evidence="2" id="KW-0808">Transferase</keyword>